<feature type="transmembrane region" description="Helical" evidence="1">
    <location>
        <begin position="65"/>
        <end position="85"/>
    </location>
</feature>
<accession>A0A429V6T8</accession>
<dbReference type="EMBL" id="RWJF01000001">
    <property type="protein sequence ID" value="RST29666.1"/>
    <property type="molecule type" value="Genomic_DNA"/>
</dbReference>
<comment type="caution">
    <text evidence="2">The sequence shown here is derived from an EMBL/GenBank/DDBJ whole genome shotgun (WGS) entry which is preliminary data.</text>
</comment>
<dbReference type="RefSeq" id="WP_126717506.1">
    <property type="nucleotide sequence ID" value="NZ_RWJF01000001.1"/>
</dbReference>
<evidence type="ECO:0000313" key="2">
    <source>
        <dbReference type="EMBL" id="RST29666.1"/>
    </source>
</evidence>
<protein>
    <submittedName>
        <fullName evidence="2">Uncharacterized protein</fullName>
    </submittedName>
</protein>
<gene>
    <name evidence="2" type="ORF">HMF7854_01610</name>
</gene>
<sequence length="93" mass="10423">MALVAAMPVLGLFASWGRYLSDERDEYQQGLTFRRIAIATNATMGAAVLWGFLQPSGLMPLVEAYWVPILWVAMQGLFGCIELFAARRRNERA</sequence>
<dbReference type="OrthoDB" id="119964at2"/>
<dbReference type="Proteomes" id="UP000274661">
    <property type="component" value="Unassembled WGS sequence"/>
</dbReference>
<name>A0A429V6T8_9SPHN</name>
<dbReference type="AlphaFoldDB" id="A0A429V6T8"/>
<feature type="transmembrane region" description="Helical" evidence="1">
    <location>
        <begin position="36"/>
        <end position="53"/>
    </location>
</feature>
<keyword evidence="1" id="KW-0472">Membrane</keyword>
<proteinExistence type="predicted"/>
<keyword evidence="3" id="KW-1185">Reference proteome</keyword>
<evidence type="ECO:0000256" key="1">
    <source>
        <dbReference type="SAM" id="Phobius"/>
    </source>
</evidence>
<keyword evidence="1" id="KW-0812">Transmembrane</keyword>
<keyword evidence="1" id="KW-1133">Transmembrane helix</keyword>
<evidence type="ECO:0000313" key="3">
    <source>
        <dbReference type="Proteomes" id="UP000274661"/>
    </source>
</evidence>
<organism evidence="2 3">
    <name type="scientific">Sphingomonas ginkgonis</name>
    <dbReference type="NCBI Taxonomy" id="2315330"/>
    <lineage>
        <taxon>Bacteria</taxon>
        <taxon>Pseudomonadati</taxon>
        <taxon>Pseudomonadota</taxon>
        <taxon>Alphaproteobacteria</taxon>
        <taxon>Sphingomonadales</taxon>
        <taxon>Sphingomonadaceae</taxon>
        <taxon>Sphingomonas</taxon>
    </lineage>
</organism>
<reference evidence="2 3" key="1">
    <citation type="submission" date="2018-12" db="EMBL/GenBank/DDBJ databases">
        <title>Sphingomonas sp. HMF7854 Genome sequencing and assembly.</title>
        <authorList>
            <person name="Cha I."/>
            <person name="Kang H."/>
            <person name="Kim H."/>
            <person name="Kang J."/>
            <person name="Joh K."/>
        </authorList>
    </citation>
    <scope>NUCLEOTIDE SEQUENCE [LARGE SCALE GENOMIC DNA]</scope>
    <source>
        <strain evidence="2 3">HMF7854</strain>
    </source>
</reference>